<keyword evidence="4" id="KW-1185">Reference proteome</keyword>
<dbReference type="Pfam" id="PF14681">
    <property type="entry name" value="UPRTase"/>
    <property type="match status" value="1"/>
</dbReference>
<reference evidence="4" key="2">
    <citation type="submission" date="2010-04" db="EMBL/GenBank/DDBJ databases">
        <authorList>
            <person name="Buell R."/>
            <person name="Hamilton J."/>
            <person name="Hostetler J."/>
        </authorList>
    </citation>
    <scope>NUCLEOTIDE SEQUENCE [LARGE SCALE GENOMIC DNA]</scope>
    <source>
        <strain evidence="4">DAOM:BR144</strain>
    </source>
</reference>
<accession>K3WV07</accession>
<dbReference type="VEuPathDB" id="FungiDB:PYU1_G008786"/>
<dbReference type="EMBL" id="GL376558">
    <property type="status" value="NOT_ANNOTATED_CDS"/>
    <property type="molecule type" value="Genomic_DNA"/>
</dbReference>
<name>K3WV07_GLOUD</name>
<dbReference type="InParanoid" id="K3WV07"/>
<feature type="compositionally biased region" description="Polar residues" evidence="1">
    <location>
        <begin position="147"/>
        <end position="158"/>
    </location>
</feature>
<dbReference type="SUPFAM" id="SSF53271">
    <property type="entry name" value="PRTase-like"/>
    <property type="match status" value="1"/>
</dbReference>
<dbReference type="Gene3D" id="3.40.50.2020">
    <property type="match status" value="1"/>
</dbReference>
<dbReference type="CDD" id="cd06223">
    <property type="entry name" value="PRTases_typeI"/>
    <property type="match status" value="1"/>
</dbReference>
<feature type="region of interest" description="Disordered" evidence="1">
    <location>
        <begin position="89"/>
        <end position="110"/>
    </location>
</feature>
<proteinExistence type="predicted"/>
<dbReference type="eggNOG" id="KOG4203">
    <property type="taxonomic scope" value="Eukaryota"/>
</dbReference>
<reference evidence="4" key="1">
    <citation type="journal article" date="2010" name="Genome Biol.">
        <title>Genome sequence of the necrotrophic plant pathogen Pythium ultimum reveals original pathogenicity mechanisms and effector repertoire.</title>
        <authorList>
            <person name="Levesque C.A."/>
            <person name="Brouwer H."/>
            <person name="Cano L."/>
            <person name="Hamilton J.P."/>
            <person name="Holt C."/>
            <person name="Huitema E."/>
            <person name="Raffaele S."/>
            <person name="Robideau G.P."/>
            <person name="Thines M."/>
            <person name="Win J."/>
            <person name="Zerillo M.M."/>
            <person name="Beakes G.W."/>
            <person name="Boore J.L."/>
            <person name="Busam D."/>
            <person name="Dumas B."/>
            <person name="Ferriera S."/>
            <person name="Fuerstenberg S.I."/>
            <person name="Gachon C.M."/>
            <person name="Gaulin E."/>
            <person name="Govers F."/>
            <person name="Grenville-Briggs L."/>
            <person name="Horner N."/>
            <person name="Hostetler J."/>
            <person name="Jiang R.H."/>
            <person name="Johnson J."/>
            <person name="Krajaejun T."/>
            <person name="Lin H."/>
            <person name="Meijer H.J."/>
            <person name="Moore B."/>
            <person name="Morris P."/>
            <person name="Phuntmart V."/>
            <person name="Puiu D."/>
            <person name="Shetty J."/>
            <person name="Stajich J.E."/>
            <person name="Tripathy S."/>
            <person name="Wawra S."/>
            <person name="van West P."/>
            <person name="Whitty B.R."/>
            <person name="Coutinho P.M."/>
            <person name="Henrissat B."/>
            <person name="Martin F."/>
            <person name="Thomas P.D."/>
            <person name="Tyler B.M."/>
            <person name="De Vries R.P."/>
            <person name="Kamoun S."/>
            <person name="Yandell M."/>
            <person name="Tisserat N."/>
            <person name="Buell C.R."/>
        </authorList>
    </citation>
    <scope>NUCLEOTIDE SEQUENCE</scope>
    <source>
        <strain evidence="4">DAOM:BR144</strain>
    </source>
</reference>
<reference evidence="3" key="3">
    <citation type="submission" date="2015-02" db="UniProtKB">
        <authorList>
            <consortium name="EnsemblProtists"/>
        </authorList>
    </citation>
    <scope>IDENTIFICATION</scope>
    <source>
        <strain evidence="3">DAOM BR144</strain>
    </source>
</reference>
<dbReference type="InterPro" id="IPR000836">
    <property type="entry name" value="PRTase_dom"/>
</dbReference>
<feature type="region of interest" description="Disordered" evidence="1">
    <location>
        <begin position="130"/>
        <end position="158"/>
    </location>
</feature>
<dbReference type="InterPro" id="IPR029057">
    <property type="entry name" value="PRTase-like"/>
</dbReference>
<evidence type="ECO:0000313" key="4">
    <source>
        <dbReference type="Proteomes" id="UP000019132"/>
    </source>
</evidence>
<feature type="region of interest" description="Disordered" evidence="1">
    <location>
        <begin position="1"/>
        <end position="57"/>
    </location>
</feature>
<dbReference type="STRING" id="431595.K3WV07"/>
<feature type="domain" description="Phosphoribosyltransferase" evidence="2">
    <location>
        <begin position="309"/>
        <end position="513"/>
    </location>
</feature>
<protein>
    <recommendedName>
        <fullName evidence="2">Phosphoribosyltransferase domain-containing protein</fullName>
    </recommendedName>
</protein>
<dbReference type="Proteomes" id="UP000019132">
    <property type="component" value="Unassembled WGS sequence"/>
</dbReference>
<evidence type="ECO:0000256" key="1">
    <source>
        <dbReference type="SAM" id="MobiDB-lite"/>
    </source>
</evidence>
<evidence type="ECO:0000313" key="3">
    <source>
        <dbReference type="EnsemblProtists" id="PYU1_T008804"/>
    </source>
</evidence>
<dbReference type="HOGENOM" id="CLU_517316_0_0_1"/>
<sequence>MNSNSTGRAPSNPHHHTPPQRRLPVFPYQRPLQQQHLRTFPPRSHSAPDGDLSARGIDNSELHQHNHHSHSLNDIDDLDHELAYPLSALTTPSTIRSSRHTDHTPPASSRESLLAFLQDRGSPEFELGKEFVRGSSSRKNSDEEISSRTSSVGTANSVSQQQLDHIMEDTSYSQNGRAQQQQQLRKSSNRTQAVVNVAGGAAGKRSRYLREVDRRSIIHRIDRGEKQAALAKEFGVTRAAICHINKNRIEILTRSTRADVHSAARHPKRGLYTTSVAPPSVIQALAAREQAEADAASDAQPIVHEMKSRSMAVLMTTLRKRETQPRDFQICTDRAFRLLLEEALSRVPMHAVDIVTPYDFVCEGVAMDRPSCGISISEDGFALLQIFRDVQPASPVGFITLNATAMVDGQSAEPTLQKVCAPPDLRIYNVVLMEATCATGAGACVSIQALLDFGALESSIHFVCLLASAFAVTEICNRFPQVRIVTGGIDPDVSEGDAICPGIGNFTERYFNTTVTHHTSMGANVDL</sequence>
<dbReference type="Gene3D" id="1.10.10.60">
    <property type="entry name" value="Homeodomain-like"/>
    <property type="match status" value="1"/>
</dbReference>
<evidence type="ECO:0000259" key="2">
    <source>
        <dbReference type="Pfam" id="PF14681"/>
    </source>
</evidence>
<dbReference type="EnsemblProtists" id="PYU1_T008804">
    <property type="protein sequence ID" value="PYU1_T008804"/>
    <property type="gene ID" value="PYU1_G008786"/>
</dbReference>
<organism evidence="3 4">
    <name type="scientific">Globisporangium ultimum (strain ATCC 200006 / CBS 805.95 / DAOM BR144)</name>
    <name type="common">Pythium ultimum</name>
    <dbReference type="NCBI Taxonomy" id="431595"/>
    <lineage>
        <taxon>Eukaryota</taxon>
        <taxon>Sar</taxon>
        <taxon>Stramenopiles</taxon>
        <taxon>Oomycota</taxon>
        <taxon>Peronosporomycetes</taxon>
        <taxon>Pythiales</taxon>
        <taxon>Pythiaceae</taxon>
        <taxon>Globisporangium</taxon>
    </lineage>
</organism>
<dbReference type="AlphaFoldDB" id="K3WV07"/>